<protein>
    <submittedName>
        <fullName evidence="3">Antitermination protein NusG</fullName>
    </submittedName>
</protein>
<dbReference type="Gene3D" id="3.30.70.940">
    <property type="entry name" value="NusG, N-terminal domain"/>
    <property type="match status" value="1"/>
</dbReference>
<evidence type="ECO:0000313" key="4">
    <source>
        <dbReference type="Proteomes" id="UP001060112"/>
    </source>
</evidence>
<reference evidence="3" key="1">
    <citation type="submission" date="2022-07" db="EMBL/GenBank/DDBJ databases">
        <title>Faecal culturing of patients with breast cancer.</title>
        <authorList>
            <person name="Teng N.M.Y."/>
            <person name="Kiu R."/>
            <person name="Evans R."/>
            <person name="Baker D.J."/>
            <person name="Zenner C."/>
            <person name="Robinson S.D."/>
            <person name="Hall L.J."/>
        </authorList>
    </citation>
    <scope>NUCLEOTIDE SEQUENCE</scope>
    <source>
        <strain evidence="3">LH1062</strain>
    </source>
</reference>
<dbReference type="EMBL" id="CP101620">
    <property type="protein sequence ID" value="UTY39965.1"/>
    <property type="molecule type" value="Genomic_DNA"/>
</dbReference>
<organism evidence="3 4">
    <name type="scientific">Allocoprobacillus halotolerans</name>
    <dbReference type="NCBI Taxonomy" id="2944914"/>
    <lineage>
        <taxon>Bacteria</taxon>
        <taxon>Bacillati</taxon>
        <taxon>Bacillota</taxon>
        <taxon>Erysipelotrichia</taxon>
        <taxon>Erysipelotrichales</taxon>
        <taxon>Erysipelotrichaceae</taxon>
        <taxon>Allocoprobacillus</taxon>
    </lineage>
</organism>
<dbReference type="CDD" id="cd08000">
    <property type="entry name" value="NGN"/>
    <property type="match status" value="1"/>
</dbReference>
<evidence type="ECO:0000313" key="3">
    <source>
        <dbReference type="EMBL" id="UTY39965.1"/>
    </source>
</evidence>
<evidence type="ECO:0000259" key="2">
    <source>
        <dbReference type="Pfam" id="PF02357"/>
    </source>
</evidence>
<keyword evidence="4" id="KW-1185">Reference proteome</keyword>
<dbReference type="Proteomes" id="UP001060112">
    <property type="component" value="Chromosome"/>
</dbReference>
<name>A0ABY5I4H9_9FIRM</name>
<evidence type="ECO:0000256" key="1">
    <source>
        <dbReference type="ARBA" id="ARBA00023163"/>
    </source>
</evidence>
<feature type="domain" description="NusG-like N-terminal" evidence="2">
    <location>
        <begin position="1"/>
        <end position="96"/>
    </location>
</feature>
<dbReference type="InterPro" id="IPR006645">
    <property type="entry name" value="NGN-like_dom"/>
</dbReference>
<dbReference type="SUPFAM" id="SSF82679">
    <property type="entry name" value="N-utilization substance G protein NusG, N-terminal domain"/>
    <property type="match status" value="1"/>
</dbReference>
<dbReference type="RefSeq" id="WP_290141402.1">
    <property type="nucleotide sequence ID" value="NZ_CP101620.1"/>
</dbReference>
<accession>A0ABY5I4H9</accession>
<dbReference type="Pfam" id="PF02357">
    <property type="entry name" value="NusG"/>
    <property type="match status" value="1"/>
</dbReference>
<dbReference type="InterPro" id="IPR036735">
    <property type="entry name" value="NGN_dom_sf"/>
</dbReference>
<proteinExistence type="predicted"/>
<gene>
    <name evidence="3" type="ORF">NMU03_03940</name>
</gene>
<sequence>MNYYVLFCQTLKTEKVCSMFNRKNNVRAFIPRMETYIRKKDEIVLKVMFPGYLFVETQMNQEEFDILLNHLNEEKDGIIKELKKKDVSALTDTEIEFMYQLLNKQGILKMSEGYKDNGKTIVTKGPLMPFQDYIIDTDKRDMYALLSIQFLNRNIKAGLMFKQNK</sequence>
<keyword evidence="1" id="KW-0804">Transcription</keyword>